<sequence length="63" mass="7305">MMNILVEERHCPLCKELNRCGAESGDCWCFHTEIPLELQEQIPEELRGKACICQKCVEAFNKH</sequence>
<dbReference type="InterPro" id="IPR032720">
    <property type="entry name" value="Cys_rich_CWC"/>
</dbReference>
<proteinExistence type="predicted"/>
<accession>A0A1R0X120</accession>
<reference evidence="2 3" key="1">
    <citation type="submission" date="2016-11" db="EMBL/GenBank/DDBJ databases">
        <title>Paenibacillus species isolates.</title>
        <authorList>
            <person name="Beno S.M."/>
        </authorList>
    </citation>
    <scope>NUCLEOTIDE SEQUENCE [LARGE SCALE GENOMIC DNA]</scope>
    <source>
        <strain evidence="2 3">FSL H7-0433</strain>
    </source>
</reference>
<evidence type="ECO:0000313" key="1">
    <source>
        <dbReference type="EMBL" id="AWV36811.1"/>
    </source>
</evidence>
<dbReference type="EMBL" id="MPVP01000151">
    <property type="protein sequence ID" value="OMD26435.1"/>
    <property type="molecule type" value="Genomic_DNA"/>
</dbReference>
<dbReference type="RefSeq" id="WP_076141099.1">
    <property type="nucleotide sequence ID" value="NZ_CP021965.1"/>
</dbReference>
<dbReference type="Proteomes" id="UP000187158">
    <property type="component" value="Unassembled WGS sequence"/>
</dbReference>
<name>A0A1R0X120_9BACL</name>
<evidence type="ECO:0000313" key="4">
    <source>
        <dbReference type="Proteomes" id="UP000249163"/>
    </source>
</evidence>
<organism evidence="1 4">
    <name type="scientific">Paenibacillus odorifer</name>
    <dbReference type="NCBI Taxonomy" id="189426"/>
    <lineage>
        <taxon>Bacteria</taxon>
        <taxon>Bacillati</taxon>
        <taxon>Bacillota</taxon>
        <taxon>Bacilli</taxon>
        <taxon>Bacillales</taxon>
        <taxon>Paenibacillaceae</taxon>
        <taxon>Paenibacillus</taxon>
    </lineage>
</organism>
<gene>
    <name evidence="2" type="ORF">BSO21_20670</name>
    <name evidence="1" type="ORF">CD191_19425</name>
</gene>
<evidence type="ECO:0000313" key="3">
    <source>
        <dbReference type="Proteomes" id="UP000187158"/>
    </source>
</evidence>
<evidence type="ECO:0000313" key="2">
    <source>
        <dbReference type="EMBL" id="OMD26435.1"/>
    </source>
</evidence>
<keyword evidence="3" id="KW-1185">Reference proteome</keyword>
<protein>
    <recommendedName>
        <fullName evidence="5">Cysteine-rich CWC family protein</fullName>
    </recommendedName>
</protein>
<dbReference type="Proteomes" id="UP000249163">
    <property type="component" value="Chromosome"/>
</dbReference>
<evidence type="ECO:0008006" key="5">
    <source>
        <dbReference type="Google" id="ProtNLM"/>
    </source>
</evidence>
<dbReference type="AlphaFoldDB" id="A0A1R0X120"/>
<reference evidence="1 4" key="2">
    <citation type="submission" date="2017-06" db="EMBL/GenBank/DDBJ databases">
        <title>Complete genome sequence of Paenibacillus odorifer CBA7130.</title>
        <authorList>
            <person name="Nam Y.-D."/>
            <person name="Kang J."/>
            <person name="Chung W.-H."/>
        </authorList>
    </citation>
    <scope>NUCLEOTIDE SEQUENCE [LARGE SCALE GENOMIC DNA]</scope>
    <source>
        <strain evidence="1 4">CBA7130</strain>
    </source>
</reference>
<dbReference type="EMBL" id="CP021965">
    <property type="protein sequence ID" value="AWV36811.1"/>
    <property type="molecule type" value="Genomic_DNA"/>
</dbReference>
<dbReference type="Pfam" id="PF14375">
    <property type="entry name" value="Cys_rich_CWC"/>
    <property type="match status" value="1"/>
</dbReference>